<reference evidence="10" key="1">
    <citation type="journal article" date="2019" name="Int. J. Syst. Evol. Microbiol.">
        <title>The Global Catalogue of Microorganisms (GCM) 10K type strain sequencing project: providing services to taxonomists for standard genome sequencing and annotation.</title>
        <authorList>
            <consortium name="The Broad Institute Genomics Platform"/>
            <consortium name="The Broad Institute Genome Sequencing Center for Infectious Disease"/>
            <person name="Wu L."/>
            <person name="Ma J."/>
        </authorList>
    </citation>
    <scope>NUCLEOTIDE SEQUENCE [LARGE SCALE GENOMIC DNA]</scope>
    <source>
        <strain evidence="10">KACC 12822</strain>
    </source>
</reference>
<dbReference type="Gene3D" id="2.170.130.10">
    <property type="entry name" value="TonB-dependent receptor, plug domain"/>
    <property type="match status" value="1"/>
</dbReference>
<dbReference type="NCBIfam" id="TIGR01782">
    <property type="entry name" value="TonB-Xanth-Caul"/>
    <property type="match status" value="1"/>
</dbReference>
<comment type="caution">
    <text evidence="9">The sequence shown here is derived from an EMBL/GenBank/DDBJ whole genome shotgun (WGS) entry which is preliminary data.</text>
</comment>
<evidence type="ECO:0000259" key="8">
    <source>
        <dbReference type="Pfam" id="PF07715"/>
    </source>
</evidence>
<evidence type="ECO:0000256" key="4">
    <source>
        <dbReference type="RuleBase" id="RU003357"/>
    </source>
</evidence>
<dbReference type="PANTHER" id="PTHR40980">
    <property type="entry name" value="PLUG DOMAIN-CONTAINING PROTEIN"/>
    <property type="match status" value="1"/>
</dbReference>
<sequence length="950" mass="103465">MNAASFRQNMLFYAVALALLAPTVALSQTVPGNTNGAPDSQTQPESTAASGDDAVALGAITVTGVQASLARSADLKRYASTVQDSISALELGKFPDNNVADSLSHITGVAITRTAGGEGQRVSVRGLGPEYTLTTFNNRILATDGAGRDFAFDVLPADVISGADVIKGAQASLTEGAIGGLINLRSASPFDKKGTHGIVRLEGDRNQMSELNGRKLSATFSTTFANDTMGVLLGVVEAKRKDRTDVAGNDGGWTRNPDPSDPNWGGNAWGGNIDLNGNDELDPNEYGLIAPGQFRVGSILEDKKRSAYSGKFEWHPSDTVRIVVDGLKTRLDSPQVSYQQSYYTLFAPGRWSDMTVKNGIVTDFTMNNPDPDQRLNPELLNQTEYRVVDTELYGLNGEWKVTPDLTLTGDVYRSTSKRHSGGQDTYVVLRMNKPNTAHISLGPNAVPNVDIHFDDGRDLATGLADGQFTESDLNSHYMELRGDNIDDKITGATVSGKLFIGKFGVDQLRFGVTRTEREKSRDLVNNTLNGGADYYADNYAINVGDLGGNVISHTFNVPHFMDGVHSSFPRSFLAFDVPNYLAQLRAYDGHPRPGGGTYDFSMAAPAWNPLQSYRVSEKTNAFFVQADMSGDHWDGDVGVRLVKTNTNAQAWDAKILGIVENGAFNYTATYAEPTPISEDADYTYVLPSANFTWHFTDDLQLRAGVAKTMARPSVDTLAPTNTTESVSWGEFTQIYGGNVDLKPYTATQGDLSLEWYFSDHSIANVAVFYKDIKNQITTSWEPGQDIGVPGYLFNVMRPINGDHAKVKGLELGLQHFWDNGFGVRGQYTRNLSSSWVEGEKRPLEGIAPATYSLGVMYEKGKWSLGVNADRTDGFVSAINVLGTGYNEKADPLTWLTAHVSYDINDMFSVTLDGNNLLDEAQTTSINGNPLLTQSYYRYGRSYTLGVSFRF</sequence>
<dbReference type="EMBL" id="JBHSMM010000001">
    <property type="protein sequence ID" value="MFC5438630.1"/>
    <property type="molecule type" value="Genomic_DNA"/>
</dbReference>
<evidence type="ECO:0000313" key="10">
    <source>
        <dbReference type="Proteomes" id="UP001596018"/>
    </source>
</evidence>
<dbReference type="PANTHER" id="PTHR40980:SF3">
    <property type="entry name" value="TONB-DEPENDENT RECEPTOR-LIKE BETA-BARREL DOMAIN-CONTAINING PROTEIN"/>
    <property type="match status" value="1"/>
</dbReference>
<dbReference type="Proteomes" id="UP001596018">
    <property type="component" value="Unassembled WGS sequence"/>
</dbReference>
<dbReference type="Pfam" id="PF00593">
    <property type="entry name" value="TonB_dep_Rec_b-barrel"/>
    <property type="match status" value="1"/>
</dbReference>
<keyword evidence="10" id="KW-1185">Reference proteome</keyword>
<organism evidence="9 10">
    <name type="scientific">Rhodanobacter ginsenosidimutans</name>
    <dbReference type="NCBI Taxonomy" id="490571"/>
    <lineage>
        <taxon>Bacteria</taxon>
        <taxon>Pseudomonadati</taxon>
        <taxon>Pseudomonadota</taxon>
        <taxon>Gammaproteobacteria</taxon>
        <taxon>Lysobacterales</taxon>
        <taxon>Rhodanobacteraceae</taxon>
        <taxon>Rhodanobacter</taxon>
    </lineage>
</organism>
<feature type="region of interest" description="Disordered" evidence="5">
    <location>
        <begin position="31"/>
        <end position="50"/>
    </location>
</feature>
<gene>
    <name evidence="9" type="ORF">ACFPK0_01240</name>
</gene>
<feature type="signal peptide" evidence="6">
    <location>
        <begin position="1"/>
        <end position="27"/>
    </location>
</feature>
<feature type="compositionally biased region" description="Polar residues" evidence="5">
    <location>
        <begin position="31"/>
        <end position="49"/>
    </location>
</feature>
<evidence type="ECO:0000256" key="2">
    <source>
        <dbReference type="ARBA" id="ARBA00023136"/>
    </source>
</evidence>
<keyword evidence="9" id="KW-0675">Receptor</keyword>
<dbReference type="InterPro" id="IPR037066">
    <property type="entry name" value="Plug_dom_sf"/>
</dbReference>
<evidence type="ECO:0000256" key="6">
    <source>
        <dbReference type="SAM" id="SignalP"/>
    </source>
</evidence>
<dbReference type="InterPro" id="IPR000531">
    <property type="entry name" value="Beta-barrel_TonB"/>
</dbReference>
<dbReference type="Pfam" id="PF07715">
    <property type="entry name" value="Plug"/>
    <property type="match status" value="1"/>
</dbReference>
<feature type="domain" description="TonB-dependent receptor-like beta-barrel" evidence="7">
    <location>
        <begin position="482"/>
        <end position="916"/>
    </location>
</feature>
<dbReference type="InterPro" id="IPR010104">
    <property type="entry name" value="TonB_rcpt_bac"/>
</dbReference>
<dbReference type="InterPro" id="IPR012910">
    <property type="entry name" value="Plug_dom"/>
</dbReference>
<accession>A0ABW0JS67</accession>
<evidence type="ECO:0000256" key="3">
    <source>
        <dbReference type="ARBA" id="ARBA00023237"/>
    </source>
</evidence>
<feature type="chain" id="PRO_5047500740" evidence="6">
    <location>
        <begin position="28"/>
        <end position="950"/>
    </location>
</feature>
<evidence type="ECO:0000313" key="9">
    <source>
        <dbReference type="EMBL" id="MFC5438630.1"/>
    </source>
</evidence>
<comment type="similarity">
    <text evidence="4">Belongs to the TonB-dependent receptor family.</text>
</comment>
<proteinExistence type="inferred from homology"/>
<comment type="subcellular location">
    <subcellularLocation>
        <location evidence="1 4">Cell outer membrane</location>
    </subcellularLocation>
</comment>
<protein>
    <submittedName>
        <fullName evidence="9">TonB-dependent receptor</fullName>
    </submittedName>
</protein>
<dbReference type="SUPFAM" id="SSF56935">
    <property type="entry name" value="Porins"/>
    <property type="match status" value="1"/>
</dbReference>
<keyword evidence="6" id="KW-0732">Signal</keyword>
<evidence type="ECO:0000256" key="5">
    <source>
        <dbReference type="SAM" id="MobiDB-lite"/>
    </source>
</evidence>
<evidence type="ECO:0000259" key="7">
    <source>
        <dbReference type="Pfam" id="PF00593"/>
    </source>
</evidence>
<feature type="domain" description="TonB-dependent receptor plug" evidence="8">
    <location>
        <begin position="83"/>
        <end position="180"/>
    </location>
</feature>
<evidence type="ECO:0000256" key="1">
    <source>
        <dbReference type="ARBA" id="ARBA00004442"/>
    </source>
</evidence>
<keyword evidence="2 4" id="KW-0472">Membrane</keyword>
<dbReference type="Gene3D" id="2.40.170.20">
    <property type="entry name" value="TonB-dependent receptor, beta-barrel domain"/>
    <property type="match status" value="1"/>
</dbReference>
<dbReference type="CDD" id="cd01347">
    <property type="entry name" value="ligand_gated_channel"/>
    <property type="match status" value="1"/>
</dbReference>
<dbReference type="InterPro" id="IPR036942">
    <property type="entry name" value="Beta-barrel_TonB_sf"/>
</dbReference>
<name>A0ABW0JS67_9GAMM</name>
<dbReference type="RefSeq" id="WP_377337820.1">
    <property type="nucleotide sequence ID" value="NZ_JALBWS010000015.1"/>
</dbReference>
<keyword evidence="3" id="KW-0998">Cell outer membrane</keyword>
<keyword evidence="4" id="KW-0798">TonB box</keyword>